<evidence type="ECO:0000256" key="1">
    <source>
        <dbReference type="ARBA" id="ARBA00007469"/>
    </source>
</evidence>
<dbReference type="PANTHER" id="PTHR11240:SF22">
    <property type="entry name" value="RIBONUCLEASE T2"/>
    <property type="match status" value="1"/>
</dbReference>
<comment type="caution">
    <text evidence="3">The sequence shown here is derived from an EMBL/GenBank/DDBJ whole genome shotgun (WGS) entry which is preliminary data.</text>
</comment>
<name>A0A8J2EBF0_COTCN</name>
<comment type="similarity">
    <text evidence="1 2">Belongs to the RNase T2 family.</text>
</comment>
<protein>
    <submittedName>
        <fullName evidence="3">Uncharacterized protein</fullName>
    </submittedName>
</protein>
<dbReference type="PANTHER" id="PTHR11240">
    <property type="entry name" value="RIBONUCLEASE T2"/>
    <property type="match status" value="1"/>
</dbReference>
<dbReference type="InterPro" id="IPR036430">
    <property type="entry name" value="RNase_T2-like_sf"/>
</dbReference>
<organism evidence="3 4">
    <name type="scientific">Cotesia congregata</name>
    <name type="common">Parasitoid wasp</name>
    <name type="synonym">Apanteles congregatus</name>
    <dbReference type="NCBI Taxonomy" id="51543"/>
    <lineage>
        <taxon>Eukaryota</taxon>
        <taxon>Metazoa</taxon>
        <taxon>Ecdysozoa</taxon>
        <taxon>Arthropoda</taxon>
        <taxon>Hexapoda</taxon>
        <taxon>Insecta</taxon>
        <taxon>Pterygota</taxon>
        <taxon>Neoptera</taxon>
        <taxon>Endopterygota</taxon>
        <taxon>Hymenoptera</taxon>
        <taxon>Apocrita</taxon>
        <taxon>Ichneumonoidea</taxon>
        <taxon>Braconidae</taxon>
        <taxon>Microgastrinae</taxon>
        <taxon>Cotesia</taxon>
    </lineage>
</organism>
<dbReference type="GO" id="GO:0033897">
    <property type="term" value="F:ribonuclease T2 activity"/>
    <property type="evidence" value="ECO:0007669"/>
    <property type="project" value="InterPro"/>
</dbReference>
<evidence type="ECO:0000256" key="2">
    <source>
        <dbReference type="RuleBase" id="RU004328"/>
    </source>
</evidence>
<dbReference type="SUPFAM" id="SSF55895">
    <property type="entry name" value="Ribonuclease Rh-like"/>
    <property type="match status" value="4"/>
</dbReference>
<sequence length="959" mass="113247">MLQNKIKVYSAINKEVYKSLMILCYKCSHVFTAAIEVIFSSITIVQQNNVLIFYFFTYWSLIRNEIVEKWKGTGYYSVDDIFDNWTLEGKCSTFFKGIDTALKYYKKSLELLDKYNADEILRQSNILPREKITLIKKYPMLFPRELMEKHRLLNKLQNDLILVNIWFYLDNNLNPVDPTDIDNPFESFYSCKHDQLIYYPDSQGYVDEVMRYFESPESSICDRQFTTNWHREIIKFFHYDELYQHENDIHFELSVQYFSEDCNWDVDHWHPTCKKQDIPWVISDFLPQLNNATNSTCSESDWNIVSQVSPIFHRVESTEWNDKNWHILPDSDKVLKNRYEEFKSCISGIEAVNSPSKYLTQPSILHSKYNISDILRQGNITPGNNYTYQEISDAVSKVTHGKKPIIKCLWNHHLNTLALDQITLFFDESLKLIDPLQYYYLGKCSPDFPILYLSEGLDARLALGRVIYEDPLEKYPTLREDDNGYYIFRQKYEPAWCNQLTNKCNKLNYPWSIKSFFFGFKDNVEFTCFEYGDDPRHSEEFNMTSLSDIQNDILEKWGQNREYSVLFGSVEQNIAITWLEQGRCTTYFKGIDTELKYYKKSLELFDKYNIDAILRQSNITPGKNYTYQEISDAVSTRIDGKTAIIECGHIDQYDQSPGNLNEIKFYLDKNLNPVDHTDIDNPFQLQDSCKHDQLIYYQDTQDYIDEVRKILNDNPWVISDFLPQLNNATDSTCLESNGKLVSQGLPTSHREESTKWYDKDWQIPPHSDEVLKNRYEEFKSCISGIEAVNSPSKYLNQPFILHRKYNINDILRQSNIRPGNNYTYQEISNAVSKVTHGKKPIIKCLWNHHLNTLALDQITLSFDESLKLIDPLKYYYPRKCSPDFPILYLSEGLNARIAFGRTIYEDPLDKYPTLREDDNGYYIFRQKYKPAWCNQFTNKCNKLNYPWSIKSFFLPSKIM</sequence>
<dbReference type="Gene3D" id="3.90.730.10">
    <property type="entry name" value="Ribonuclease T2-like"/>
    <property type="match status" value="4"/>
</dbReference>
<dbReference type="Proteomes" id="UP000786811">
    <property type="component" value="Unassembled WGS sequence"/>
</dbReference>
<keyword evidence="4" id="KW-1185">Reference proteome</keyword>
<dbReference type="OrthoDB" id="435754at2759"/>
<gene>
    <name evidence="3" type="ORF">HICCMSTLAB_LOCUS932</name>
</gene>
<dbReference type="Pfam" id="PF00445">
    <property type="entry name" value="Ribonuclease_T2"/>
    <property type="match status" value="3"/>
</dbReference>
<evidence type="ECO:0000313" key="4">
    <source>
        <dbReference type="Proteomes" id="UP000786811"/>
    </source>
</evidence>
<evidence type="ECO:0000313" key="3">
    <source>
        <dbReference type="EMBL" id="CAG5074160.1"/>
    </source>
</evidence>
<proteinExistence type="inferred from homology"/>
<dbReference type="GO" id="GO:0003723">
    <property type="term" value="F:RNA binding"/>
    <property type="evidence" value="ECO:0007669"/>
    <property type="project" value="InterPro"/>
</dbReference>
<accession>A0A8J2EBF0</accession>
<dbReference type="EMBL" id="CAJNRD030001114">
    <property type="protein sequence ID" value="CAG5074160.1"/>
    <property type="molecule type" value="Genomic_DNA"/>
</dbReference>
<dbReference type="InterPro" id="IPR001568">
    <property type="entry name" value="RNase_T2-like"/>
</dbReference>
<reference evidence="3" key="1">
    <citation type="submission" date="2021-04" db="EMBL/GenBank/DDBJ databases">
        <authorList>
            <person name="Chebbi M.A.C M."/>
        </authorList>
    </citation>
    <scope>NUCLEOTIDE SEQUENCE</scope>
</reference>
<dbReference type="AlphaFoldDB" id="A0A8J2EBF0"/>